<dbReference type="Gene3D" id="3.10.450.50">
    <property type="match status" value="1"/>
</dbReference>
<organism evidence="2 3">
    <name type="scientific">Pseudovibrio exalbescens</name>
    <dbReference type="NCBI Taxonomy" id="197461"/>
    <lineage>
        <taxon>Bacteria</taxon>
        <taxon>Pseudomonadati</taxon>
        <taxon>Pseudomonadota</taxon>
        <taxon>Alphaproteobacteria</taxon>
        <taxon>Hyphomicrobiales</taxon>
        <taxon>Stappiaceae</taxon>
        <taxon>Pseudovibrio</taxon>
    </lineage>
</organism>
<dbReference type="EMBL" id="LVVZ01000010">
    <property type="protein sequence ID" value="OKL44862.1"/>
    <property type="molecule type" value="Genomic_DNA"/>
</dbReference>
<proteinExistence type="predicted"/>
<comment type="caution">
    <text evidence="2">The sequence shown here is derived from an EMBL/GenBank/DDBJ whole genome shotgun (WGS) entry which is preliminary data.</text>
</comment>
<accession>A0A1U7JJJ0</accession>
<dbReference type="Proteomes" id="UP000185783">
    <property type="component" value="Unassembled WGS sequence"/>
</dbReference>
<dbReference type="AlphaFoldDB" id="A0A1U7JJJ0"/>
<dbReference type="STRING" id="197461.A3843_06100"/>
<protein>
    <submittedName>
        <fullName evidence="2">Zinc chelation protein SecC</fullName>
    </submittedName>
</protein>
<name>A0A1U7JJJ0_9HYPH</name>
<reference evidence="2 3" key="1">
    <citation type="submission" date="2016-03" db="EMBL/GenBank/DDBJ databases">
        <title>Genome sequence of Nesiotobacter sp. nov., a moderately halophilic alphaproteobacterium isolated from the Yellow Sea, China.</title>
        <authorList>
            <person name="Zhang G."/>
            <person name="Zhang R."/>
        </authorList>
    </citation>
    <scope>NUCLEOTIDE SEQUENCE [LARGE SCALE GENOMIC DNA]</scope>
    <source>
        <strain evidence="2 3">WB1-6</strain>
    </source>
</reference>
<dbReference type="SUPFAM" id="SSF54427">
    <property type="entry name" value="NTF2-like"/>
    <property type="match status" value="1"/>
</dbReference>
<dbReference type="InterPro" id="IPR048469">
    <property type="entry name" value="YchJ-like_M"/>
</dbReference>
<evidence type="ECO:0000259" key="1">
    <source>
        <dbReference type="Pfam" id="PF17775"/>
    </source>
</evidence>
<dbReference type="InterPro" id="IPR032710">
    <property type="entry name" value="NTF2-like_dom_sf"/>
</dbReference>
<evidence type="ECO:0000313" key="3">
    <source>
        <dbReference type="Proteomes" id="UP000185783"/>
    </source>
</evidence>
<dbReference type="Pfam" id="PF02810">
    <property type="entry name" value="SEC-C"/>
    <property type="match status" value="1"/>
</dbReference>
<dbReference type="Pfam" id="PF17775">
    <property type="entry name" value="YchJ_M-like"/>
    <property type="match status" value="1"/>
</dbReference>
<dbReference type="RefSeq" id="WP_028481378.1">
    <property type="nucleotide sequence ID" value="NZ_LVVZ01000010.1"/>
</dbReference>
<evidence type="ECO:0000313" key="2">
    <source>
        <dbReference type="EMBL" id="OKL44862.1"/>
    </source>
</evidence>
<feature type="domain" description="YchJ-like middle NTF2-like" evidence="1">
    <location>
        <begin position="32"/>
        <end position="129"/>
    </location>
</feature>
<keyword evidence="3" id="KW-1185">Reference proteome</keyword>
<dbReference type="InterPro" id="IPR004027">
    <property type="entry name" value="SEC_C_motif"/>
</dbReference>
<gene>
    <name evidence="2" type="ORF">A3843_06100</name>
</gene>
<dbReference type="OrthoDB" id="21421at2"/>
<sequence length="137" mass="15922">MTTSQKCPCHSGESYAQCCQPVIEGTKAPEQAVELMRARYTAYTQKNVDFIRDTLWPPLQKTLNELEVRDWANETHWLTLDVMDKRNGGENDNEGLVLFKAKFLARGQMFEHKELSLFRKRKGQWYYVEPLPLPNGV</sequence>